<dbReference type="EMBL" id="BPVZ01000170">
    <property type="protein sequence ID" value="GKV43585.1"/>
    <property type="molecule type" value="Genomic_DNA"/>
</dbReference>
<dbReference type="PANTHER" id="PTHR36482:SF5">
    <property type="entry name" value="23 KDA JASMONATE-INDUCED PROTEIN-LIKE"/>
    <property type="match status" value="1"/>
</dbReference>
<evidence type="ECO:0000313" key="2">
    <source>
        <dbReference type="Proteomes" id="UP001054252"/>
    </source>
</evidence>
<comment type="caution">
    <text evidence="1">The sequence shown here is derived from an EMBL/GenBank/DDBJ whole genome shotgun (WGS) entry which is preliminary data.</text>
</comment>
<dbReference type="AlphaFoldDB" id="A0AAV5M1F4"/>
<reference evidence="1 2" key="1">
    <citation type="journal article" date="2021" name="Commun. Biol.">
        <title>The genome of Shorea leprosula (Dipterocarpaceae) highlights the ecological relevance of drought in aseasonal tropical rainforests.</title>
        <authorList>
            <person name="Ng K.K.S."/>
            <person name="Kobayashi M.J."/>
            <person name="Fawcett J.A."/>
            <person name="Hatakeyama M."/>
            <person name="Paape T."/>
            <person name="Ng C.H."/>
            <person name="Ang C.C."/>
            <person name="Tnah L.H."/>
            <person name="Lee C.T."/>
            <person name="Nishiyama T."/>
            <person name="Sese J."/>
            <person name="O'Brien M.J."/>
            <person name="Copetti D."/>
            <person name="Mohd Noor M.I."/>
            <person name="Ong R.C."/>
            <person name="Putra M."/>
            <person name="Sireger I.Z."/>
            <person name="Indrioko S."/>
            <person name="Kosugi Y."/>
            <person name="Izuno A."/>
            <person name="Isagi Y."/>
            <person name="Lee S.L."/>
            <person name="Shimizu K.K."/>
        </authorList>
    </citation>
    <scope>NUCLEOTIDE SEQUENCE [LARGE SCALE GENOMIC DNA]</scope>
    <source>
        <strain evidence="1">214</strain>
    </source>
</reference>
<gene>
    <name evidence="1" type="ORF">SLEP1_g50858</name>
</gene>
<dbReference type="InterPro" id="IPR053085">
    <property type="entry name" value="Jasmonate-induced_protein"/>
</dbReference>
<organism evidence="1 2">
    <name type="scientific">Rubroshorea leprosula</name>
    <dbReference type="NCBI Taxonomy" id="152421"/>
    <lineage>
        <taxon>Eukaryota</taxon>
        <taxon>Viridiplantae</taxon>
        <taxon>Streptophyta</taxon>
        <taxon>Embryophyta</taxon>
        <taxon>Tracheophyta</taxon>
        <taxon>Spermatophyta</taxon>
        <taxon>Magnoliopsida</taxon>
        <taxon>eudicotyledons</taxon>
        <taxon>Gunneridae</taxon>
        <taxon>Pentapetalae</taxon>
        <taxon>rosids</taxon>
        <taxon>malvids</taxon>
        <taxon>Malvales</taxon>
        <taxon>Dipterocarpaceae</taxon>
        <taxon>Rubroshorea</taxon>
    </lineage>
</organism>
<protein>
    <recommendedName>
        <fullName evidence="3">23 kDa jasmonate-induced protein-like</fullName>
    </recommendedName>
</protein>
<proteinExistence type="predicted"/>
<evidence type="ECO:0000313" key="1">
    <source>
        <dbReference type="EMBL" id="GKV43585.1"/>
    </source>
</evidence>
<accession>A0AAV5M1F4</accession>
<name>A0AAV5M1F4_9ROSI</name>
<keyword evidence="2" id="KW-1185">Reference proteome</keyword>
<dbReference type="PANTHER" id="PTHR36482">
    <property type="entry name" value="OSJNBA0024J22.15 PROTEIN"/>
    <property type="match status" value="1"/>
</dbReference>
<evidence type="ECO:0008006" key="3">
    <source>
        <dbReference type="Google" id="ProtNLM"/>
    </source>
</evidence>
<dbReference type="Gene3D" id="2.60.270.50">
    <property type="match status" value="1"/>
</dbReference>
<sequence>MLEFPGKISKRDKAQAAMFLKNSENKEVDARKHVEQLKERRENSVSTSCLIYNATGDTINFSHSKNWEGQFGSEYPEMIENGQWGVLVHVSSRTTSPRSSGAVVYRGKNEDEVERDWMLAWDNISGKFCSHKVN</sequence>
<dbReference type="Pfam" id="PF21230">
    <property type="entry name" value="Nakanori"/>
    <property type="match status" value="1"/>
</dbReference>
<dbReference type="Proteomes" id="UP001054252">
    <property type="component" value="Unassembled WGS sequence"/>
</dbReference>
<dbReference type="InterPro" id="IPR049065">
    <property type="entry name" value="Nakanori"/>
</dbReference>